<feature type="transmembrane region" description="Helical" evidence="9">
    <location>
        <begin position="508"/>
        <end position="530"/>
    </location>
</feature>
<dbReference type="EMBL" id="JATAAI010000010">
    <property type="protein sequence ID" value="KAK1742937.1"/>
    <property type="molecule type" value="Genomic_DNA"/>
</dbReference>
<dbReference type="GO" id="GO:0016020">
    <property type="term" value="C:membrane"/>
    <property type="evidence" value="ECO:0007669"/>
    <property type="project" value="UniProtKB-SubCell"/>
</dbReference>
<keyword evidence="5 9" id="KW-0547">Nucleotide-binding</keyword>
<comment type="caution">
    <text evidence="11">The sequence shown here is derived from an EMBL/GenBank/DDBJ whole genome shotgun (WGS) entry which is preliminary data.</text>
</comment>
<evidence type="ECO:0000256" key="3">
    <source>
        <dbReference type="ARBA" id="ARBA00022448"/>
    </source>
</evidence>
<sequence length="669" mass="73914">MSTPVVTSKWAGTFACGGTCRRKQLMGEEFSKKALERHRKDGKPLKCKQCVAADEQTERENAAKRKGDDDNSDETRKCAGKCSQVLPKASFNRNQYSKGEGKSRCRDCVEQSVKDESANQQKSKEEKITAVRKKVDDAKRSGKAHLILAAESELAALEAEKVTGLKPIKLSAGRGRGRGSGGSRGRAEGNFPTRNQKLMANLKPHSSVTASKMEPVKNVRGGSSNETNNGAKQYNQVGGSAIRNALFPIHGKEEVTKFLLIGSIKFFVILALTLTRDNKDTMVVTECGAEAIAFLKIYGVLPAATLFIALYSKMATLLEKKTLFYATCIPFFVFFFIFDAIIYPNRHSIQPSLATVHSMFRMQSDAKGASVIFAKLFANWTSALFYVVAEVYSSVSVGILFWQFANDVVSVQQAKRFYPLFAQMSGLAPILAGQYVVRYASQADNFEESLHRLTRMVTFAGVMICSFYKWANDFLERNNTVTREVQKKKKKAKMTMAESTRFLASSEYLRLIAALVLGYGLSINFTDIMWKSILKKKYPDPLDYQRFMGNFSSIVGLSTCIVIFFGVHAIRILGWRMGALATPAVMACLALPYFSSILMGVDQPKALHIAVALGTMQTLLSKTAKYALFDPTTQMAYIPLDDESKVKGKAAIEVLGSRIAPALTRVYGS</sequence>
<evidence type="ECO:0000256" key="9">
    <source>
        <dbReference type="RuleBase" id="RU363121"/>
    </source>
</evidence>
<name>A0AAD8YB69_9STRA</name>
<organism evidence="11 12">
    <name type="scientific">Skeletonema marinoi</name>
    <dbReference type="NCBI Taxonomy" id="267567"/>
    <lineage>
        <taxon>Eukaryota</taxon>
        <taxon>Sar</taxon>
        <taxon>Stramenopiles</taxon>
        <taxon>Ochrophyta</taxon>
        <taxon>Bacillariophyta</taxon>
        <taxon>Coscinodiscophyceae</taxon>
        <taxon>Thalassiosirophycidae</taxon>
        <taxon>Thalassiosirales</taxon>
        <taxon>Skeletonemataceae</taxon>
        <taxon>Skeletonema</taxon>
        <taxon>Skeletonema marinoi-dohrnii complex</taxon>
    </lineage>
</organism>
<evidence type="ECO:0000256" key="6">
    <source>
        <dbReference type="ARBA" id="ARBA00022840"/>
    </source>
</evidence>
<feature type="region of interest" description="Disordered" evidence="10">
    <location>
        <begin position="54"/>
        <end position="77"/>
    </location>
</feature>
<evidence type="ECO:0000256" key="2">
    <source>
        <dbReference type="ARBA" id="ARBA00007127"/>
    </source>
</evidence>
<protein>
    <recommendedName>
        <fullName evidence="9">ADP,ATP carrier protein</fullName>
    </recommendedName>
</protein>
<dbReference type="GO" id="GO:0005471">
    <property type="term" value="F:ATP:ADP antiporter activity"/>
    <property type="evidence" value="ECO:0007669"/>
    <property type="project" value="InterPro"/>
</dbReference>
<gene>
    <name evidence="11" type="ORF">QTG54_006534</name>
</gene>
<keyword evidence="8 9" id="KW-0472">Membrane</keyword>
<dbReference type="InterPro" id="IPR004667">
    <property type="entry name" value="ADP_ATP_car_bac_type"/>
</dbReference>
<comment type="similarity">
    <text evidence="2 9">Belongs to the ADP/ATP translocase tlc family.</text>
</comment>
<evidence type="ECO:0000256" key="8">
    <source>
        <dbReference type="ARBA" id="ARBA00023136"/>
    </source>
</evidence>
<evidence type="ECO:0000256" key="7">
    <source>
        <dbReference type="ARBA" id="ARBA00022989"/>
    </source>
</evidence>
<evidence type="ECO:0000256" key="1">
    <source>
        <dbReference type="ARBA" id="ARBA00004141"/>
    </source>
</evidence>
<feature type="transmembrane region" description="Helical" evidence="9">
    <location>
        <begin position="258"/>
        <end position="275"/>
    </location>
</feature>
<dbReference type="Proteomes" id="UP001224775">
    <property type="component" value="Unassembled WGS sequence"/>
</dbReference>
<keyword evidence="3 9" id="KW-0813">Transport</keyword>
<feature type="transmembrane region" description="Helical" evidence="9">
    <location>
        <begin position="453"/>
        <end position="471"/>
    </location>
</feature>
<reference evidence="11" key="1">
    <citation type="submission" date="2023-06" db="EMBL/GenBank/DDBJ databases">
        <title>Survivors Of The Sea: Transcriptome response of Skeletonema marinoi to long-term dormancy.</title>
        <authorList>
            <person name="Pinder M.I.M."/>
            <person name="Kourtchenko O."/>
            <person name="Robertson E.K."/>
            <person name="Larsson T."/>
            <person name="Maumus F."/>
            <person name="Osuna-Cruz C.M."/>
            <person name="Vancaester E."/>
            <person name="Stenow R."/>
            <person name="Vandepoele K."/>
            <person name="Ploug H."/>
            <person name="Bruchert V."/>
            <person name="Godhe A."/>
            <person name="Topel M."/>
        </authorList>
    </citation>
    <scope>NUCLEOTIDE SEQUENCE</scope>
    <source>
        <strain evidence="11">R05AC</strain>
    </source>
</reference>
<feature type="transmembrane region" description="Helical" evidence="9">
    <location>
        <begin position="580"/>
        <end position="601"/>
    </location>
</feature>
<feature type="transmembrane region" description="Helical" evidence="9">
    <location>
        <begin position="551"/>
        <end position="574"/>
    </location>
</feature>
<dbReference type="AlphaFoldDB" id="A0AAD8YB69"/>
<keyword evidence="4 9" id="KW-0812">Transmembrane</keyword>
<keyword evidence="12" id="KW-1185">Reference proteome</keyword>
<evidence type="ECO:0000256" key="4">
    <source>
        <dbReference type="ARBA" id="ARBA00022692"/>
    </source>
</evidence>
<evidence type="ECO:0000256" key="10">
    <source>
        <dbReference type="SAM" id="MobiDB-lite"/>
    </source>
</evidence>
<feature type="compositionally biased region" description="Basic and acidic residues" evidence="10">
    <location>
        <begin position="56"/>
        <end position="77"/>
    </location>
</feature>
<evidence type="ECO:0000313" key="11">
    <source>
        <dbReference type="EMBL" id="KAK1742937.1"/>
    </source>
</evidence>
<proteinExistence type="inferred from homology"/>
<dbReference type="GO" id="GO:0005524">
    <property type="term" value="F:ATP binding"/>
    <property type="evidence" value="ECO:0007669"/>
    <property type="project" value="UniProtKB-KW"/>
</dbReference>
<accession>A0AAD8YB69</accession>
<dbReference type="PANTHER" id="PTHR31187">
    <property type="match status" value="1"/>
</dbReference>
<comment type="subcellular location">
    <subcellularLocation>
        <location evidence="1 9">Membrane</location>
        <topology evidence="1 9">Multi-pass membrane protein</topology>
    </subcellularLocation>
</comment>
<dbReference type="PANTHER" id="PTHR31187:SF1">
    <property type="entry name" value="ADP,ATP CARRIER PROTEIN 1"/>
    <property type="match status" value="1"/>
</dbReference>
<keyword evidence="7 9" id="KW-1133">Transmembrane helix</keyword>
<feature type="transmembrane region" description="Helical" evidence="9">
    <location>
        <begin position="287"/>
        <end position="311"/>
    </location>
</feature>
<evidence type="ECO:0000256" key="5">
    <source>
        <dbReference type="ARBA" id="ARBA00022741"/>
    </source>
</evidence>
<feature type="transmembrane region" description="Helical" evidence="9">
    <location>
        <begin position="323"/>
        <end position="343"/>
    </location>
</feature>
<evidence type="ECO:0000313" key="12">
    <source>
        <dbReference type="Proteomes" id="UP001224775"/>
    </source>
</evidence>
<keyword evidence="6 9" id="KW-0067">ATP-binding</keyword>
<dbReference type="Pfam" id="PF03219">
    <property type="entry name" value="TLC"/>
    <property type="match status" value="1"/>
</dbReference>
<feature type="transmembrane region" description="Helical" evidence="9">
    <location>
        <begin position="383"/>
        <end position="405"/>
    </location>
</feature>
<feature type="transmembrane region" description="Helical" evidence="9">
    <location>
        <begin position="417"/>
        <end position="441"/>
    </location>
</feature>
<feature type="region of interest" description="Disordered" evidence="10">
    <location>
        <begin position="170"/>
        <end position="191"/>
    </location>
</feature>